<evidence type="ECO:0000256" key="2">
    <source>
        <dbReference type="PROSITE-ProRule" id="PRU00335"/>
    </source>
</evidence>
<accession>A0ABV8RPT7</accession>
<reference evidence="6" key="1">
    <citation type="journal article" date="2019" name="Int. J. Syst. Evol. Microbiol.">
        <title>The Global Catalogue of Microorganisms (GCM) 10K type strain sequencing project: providing services to taxonomists for standard genome sequencing and annotation.</title>
        <authorList>
            <consortium name="The Broad Institute Genomics Platform"/>
            <consortium name="The Broad Institute Genome Sequencing Center for Infectious Disease"/>
            <person name="Wu L."/>
            <person name="Ma J."/>
        </authorList>
    </citation>
    <scope>NUCLEOTIDE SEQUENCE [LARGE SCALE GENOMIC DNA]</scope>
    <source>
        <strain evidence="6">CGMCC 1.12989</strain>
    </source>
</reference>
<sequence length="248" mass="27886">MAASPAKVDLKPRAASAPSRLQAERSAATRRKLVCATIATLNSLGYTATTTIEVVRRARVSRGAMLHHFKTRADLLLATAEHILDEQERDRREVLSTVDRGRERFFAITDAMWNTMRQPEAVALTEIMLGARSDPEIHGPFALLMRGYNQKLLDGPSVVAEDLGYSNTRAVRAMARLHVAAMRGLMVDQLYWDENDTGIDDAFELLVWYKRLIMRFLEEPAFKDVVHDLPRPLKRQGSVGKDPTSQND</sequence>
<dbReference type="SUPFAM" id="SSF46689">
    <property type="entry name" value="Homeodomain-like"/>
    <property type="match status" value="1"/>
</dbReference>
<dbReference type="Pfam" id="PF00440">
    <property type="entry name" value="TetR_N"/>
    <property type="match status" value="1"/>
</dbReference>
<gene>
    <name evidence="5" type="ORF">ACFO0A_07340</name>
</gene>
<comment type="caution">
    <text evidence="5">The sequence shown here is derived from an EMBL/GenBank/DDBJ whole genome shotgun (WGS) entry which is preliminary data.</text>
</comment>
<dbReference type="EMBL" id="JBHSDR010000004">
    <property type="protein sequence ID" value="MFC4294875.1"/>
    <property type="molecule type" value="Genomic_DNA"/>
</dbReference>
<keyword evidence="6" id="KW-1185">Reference proteome</keyword>
<dbReference type="Gene3D" id="1.10.357.10">
    <property type="entry name" value="Tetracycline Repressor, domain 2"/>
    <property type="match status" value="1"/>
</dbReference>
<dbReference type="RefSeq" id="WP_379538358.1">
    <property type="nucleotide sequence ID" value="NZ_JBHSDR010000004.1"/>
</dbReference>
<keyword evidence="1 2" id="KW-0238">DNA-binding</keyword>
<evidence type="ECO:0000313" key="6">
    <source>
        <dbReference type="Proteomes" id="UP001595828"/>
    </source>
</evidence>
<dbReference type="InterPro" id="IPR009057">
    <property type="entry name" value="Homeodomain-like_sf"/>
</dbReference>
<evidence type="ECO:0000313" key="5">
    <source>
        <dbReference type="EMBL" id="MFC4294875.1"/>
    </source>
</evidence>
<dbReference type="Proteomes" id="UP001595828">
    <property type="component" value="Unassembled WGS sequence"/>
</dbReference>
<name>A0ABV8RPT7_9SPHN</name>
<dbReference type="InterPro" id="IPR050109">
    <property type="entry name" value="HTH-type_TetR-like_transc_reg"/>
</dbReference>
<protein>
    <submittedName>
        <fullName evidence="5">TetR/AcrR family transcriptional regulator</fullName>
    </submittedName>
</protein>
<evidence type="ECO:0000259" key="4">
    <source>
        <dbReference type="PROSITE" id="PS50977"/>
    </source>
</evidence>
<organism evidence="5 6">
    <name type="scientific">Novosphingobium tardum</name>
    <dbReference type="NCBI Taxonomy" id="1538021"/>
    <lineage>
        <taxon>Bacteria</taxon>
        <taxon>Pseudomonadati</taxon>
        <taxon>Pseudomonadota</taxon>
        <taxon>Alphaproteobacteria</taxon>
        <taxon>Sphingomonadales</taxon>
        <taxon>Sphingomonadaceae</taxon>
        <taxon>Novosphingobium</taxon>
    </lineage>
</organism>
<feature type="region of interest" description="Disordered" evidence="3">
    <location>
        <begin position="1"/>
        <end position="23"/>
    </location>
</feature>
<evidence type="ECO:0000256" key="1">
    <source>
        <dbReference type="ARBA" id="ARBA00023125"/>
    </source>
</evidence>
<dbReference type="PANTHER" id="PTHR30055:SF226">
    <property type="entry name" value="HTH-TYPE TRANSCRIPTIONAL REGULATOR PKSA"/>
    <property type="match status" value="1"/>
</dbReference>
<feature type="domain" description="HTH tetR-type" evidence="4">
    <location>
        <begin position="27"/>
        <end position="87"/>
    </location>
</feature>
<proteinExistence type="predicted"/>
<feature type="DNA-binding region" description="H-T-H motif" evidence="2">
    <location>
        <begin position="50"/>
        <end position="69"/>
    </location>
</feature>
<dbReference type="PROSITE" id="PS50977">
    <property type="entry name" value="HTH_TETR_2"/>
    <property type="match status" value="1"/>
</dbReference>
<dbReference type="InterPro" id="IPR001647">
    <property type="entry name" value="HTH_TetR"/>
</dbReference>
<dbReference type="PANTHER" id="PTHR30055">
    <property type="entry name" value="HTH-TYPE TRANSCRIPTIONAL REGULATOR RUTR"/>
    <property type="match status" value="1"/>
</dbReference>
<evidence type="ECO:0000256" key="3">
    <source>
        <dbReference type="SAM" id="MobiDB-lite"/>
    </source>
</evidence>